<gene>
    <name evidence="4" type="ORF">STAS_17400</name>
</gene>
<dbReference type="AlphaFoldDB" id="A0A5A7Q643"/>
<dbReference type="Proteomes" id="UP000325081">
    <property type="component" value="Unassembled WGS sequence"/>
</dbReference>
<keyword evidence="4" id="KW-0346">Stress response</keyword>
<keyword evidence="1" id="KW-0547">Nucleotide-binding</keyword>
<comment type="caution">
    <text evidence="4">The sequence shown here is derived from an EMBL/GenBank/DDBJ whole genome shotgun (WGS) entry which is preliminary data.</text>
</comment>
<organism evidence="4 5">
    <name type="scientific">Striga asiatica</name>
    <name type="common">Asiatic witchweed</name>
    <name type="synonym">Buchnera asiatica</name>
    <dbReference type="NCBI Taxonomy" id="4170"/>
    <lineage>
        <taxon>Eukaryota</taxon>
        <taxon>Viridiplantae</taxon>
        <taxon>Streptophyta</taxon>
        <taxon>Embryophyta</taxon>
        <taxon>Tracheophyta</taxon>
        <taxon>Spermatophyta</taxon>
        <taxon>Magnoliopsida</taxon>
        <taxon>eudicotyledons</taxon>
        <taxon>Gunneridae</taxon>
        <taxon>Pentapetalae</taxon>
        <taxon>asterids</taxon>
        <taxon>lamiids</taxon>
        <taxon>Lamiales</taxon>
        <taxon>Orobanchaceae</taxon>
        <taxon>Buchnereae</taxon>
        <taxon>Striga</taxon>
    </lineage>
</organism>
<evidence type="ECO:0000256" key="3">
    <source>
        <dbReference type="SAM" id="MobiDB-lite"/>
    </source>
</evidence>
<dbReference type="EMBL" id="BKCP01005960">
    <property type="protein sequence ID" value="GER40719.1"/>
    <property type="molecule type" value="Genomic_DNA"/>
</dbReference>
<keyword evidence="5" id="KW-1185">Reference proteome</keyword>
<feature type="region of interest" description="Disordered" evidence="3">
    <location>
        <begin position="1"/>
        <end position="136"/>
    </location>
</feature>
<dbReference type="InterPro" id="IPR029047">
    <property type="entry name" value="HSP70_peptide-bd_sf"/>
</dbReference>
<feature type="compositionally biased region" description="Low complexity" evidence="3">
    <location>
        <begin position="57"/>
        <end position="66"/>
    </location>
</feature>
<dbReference type="SUPFAM" id="SSF100920">
    <property type="entry name" value="Heat shock protein 70kD (HSP70), peptide-binding domain"/>
    <property type="match status" value="1"/>
</dbReference>
<dbReference type="Gene3D" id="2.60.34.10">
    <property type="entry name" value="Substrate Binding Domain Of DNAk, Chain A, domain 1"/>
    <property type="match status" value="1"/>
</dbReference>
<keyword evidence="2" id="KW-0067">ATP-binding</keyword>
<evidence type="ECO:0000256" key="2">
    <source>
        <dbReference type="ARBA" id="ARBA00022840"/>
    </source>
</evidence>
<evidence type="ECO:0000256" key="1">
    <source>
        <dbReference type="ARBA" id="ARBA00022741"/>
    </source>
</evidence>
<accession>A0A5A7Q643</accession>
<evidence type="ECO:0000313" key="4">
    <source>
        <dbReference type="EMBL" id="GER40719.1"/>
    </source>
</evidence>
<name>A0A5A7Q643_STRAF</name>
<dbReference type="GO" id="GO:0140662">
    <property type="term" value="F:ATP-dependent protein folding chaperone"/>
    <property type="evidence" value="ECO:0007669"/>
    <property type="project" value="InterPro"/>
</dbReference>
<reference evidence="5" key="1">
    <citation type="journal article" date="2019" name="Curr. Biol.">
        <title>Genome Sequence of Striga asiatica Provides Insight into the Evolution of Plant Parasitism.</title>
        <authorList>
            <person name="Yoshida S."/>
            <person name="Kim S."/>
            <person name="Wafula E.K."/>
            <person name="Tanskanen J."/>
            <person name="Kim Y.M."/>
            <person name="Honaas L."/>
            <person name="Yang Z."/>
            <person name="Spallek T."/>
            <person name="Conn C.E."/>
            <person name="Ichihashi Y."/>
            <person name="Cheong K."/>
            <person name="Cui S."/>
            <person name="Der J.P."/>
            <person name="Gundlach H."/>
            <person name="Jiao Y."/>
            <person name="Hori C."/>
            <person name="Ishida J.K."/>
            <person name="Kasahara H."/>
            <person name="Kiba T."/>
            <person name="Kim M.S."/>
            <person name="Koo N."/>
            <person name="Laohavisit A."/>
            <person name="Lee Y.H."/>
            <person name="Lumba S."/>
            <person name="McCourt P."/>
            <person name="Mortimer J.C."/>
            <person name="Mutuku J.M."/>
            <person name="Nomura T."/>
            <person name="Sasaki-Sekimoto Y."/>
            <person name="Seto Y."/>
            <person name="Wang Y."/>
            <person name="Wakatake T."/>
            <person name="Sakakibara H."/>
            <person name="Demura T."/>
            <person name="Yamaguchi S."/>
            <person name="Yoneyama K."/>
            <person name="Manabe R.I."/>
            <person name="Nelson D.C."/>
            <person name="Schulman A.H."/>
            <person name="Timko M.P."/>
            <person name="dePamphilis C.W."/>
            <person name="Choi D."/>
            <person name="Shirasu K."/>
        </authorList>
    </citation>
    <scope>NUCLEOTIDE SEQUENCE [LARGE SCALE GENOMIC DNA]</scope>
    <source>
        <strain evidence="5">cv. UVA1</strain>
    </source>
</reference>
<proteinExistence type="predicted"/>
<dbReference type="Pfam" id="PF00012">
    <property type="entry name" value="HSP70"/>
    <property type="match status" value="1"/>
</dbReference>
<protein>
    <submittedName>
        <fullName evidence="4">Heat shock 70 kDa protein</fullName>
    </submittedName>
</protein>
<feature type="compositionally biased region" description="Polar residues" evidence="3">
    <location>
        <begin position="67"/>
        <end position="95"/>
    </location>
</feature>
<dbReference type="InterPro" id="IPR013126">
    <property type="entry name" value="Hsp_70_fam"/>
</dbReference>
<evidence type="ECO:0000313" key="5">
    <source>
        <dbReference type="Proteomes" id="UP000325081"/>
    </source>
</evidence>
<dbReference type="GO" id="GO:0005524">
    <property type="term" value="F:ATP binding"/>
    <property type="evidence" value="ECO:0007669"/>
    <property type="project" value="UniProtKB-KW"/>
</dbReference>
<dbReference type="OrthoDB" id="3789372at2759"/>
<sequence>MPVGKSPPASAILGRAQTSPDTAPGSCPPLAKNASGGDRLQSYRCGIWPLDPEDSSSRQTATSMSSKARSSCPPNSQKQTSSRAGNTTIPQTNVTFHIDANGIPNVTEEDKTTGVKNKITITNHKGRLGKEDIEGS</sequence>